<keyword evidence="1" id="KW-0732">Signal</keyword>
<evidence type="ECO:0000256" key="4">
    <source>
        <dbReference type="ARBA" id="ARBA00023319"/>
    </source>
</evidence>
<dbReference type="Proteomes" id="UP000710432">
    <property type="component" value="Unassembled WGS sequence"/>
</dbReference>
<dbReference type="SUPFAM" id="SSF48726">
    <property type="entry name" value="Immunoglobulin"/>
    <property type="match status" value="2"/>
</dbReference>
<evidence type="ECO:0000259" key="6">
    <source>
        <dbReference type="SMART" id="SM00409"/>
    </source>
</evidence>
<evidence type="ECO:0000256" key="3">
    <source>
        <dbReference type="ARBA" id="ARBA00023180"/>
    </source>
</evidence>
<dbReference type="InterPro" id="IPR036179">
    <property type="entry name" value="Ig-like_dom_sf"/>
</dbReference>
<keyword evidence="7" id="KW-0675">Receptor</keyword>
<feature type="domain" description="Immunoglobulin" evidence="6">
    <location>
        <begin position="98"/>
        <end position="189"/>
    </location>
</feature>
<dbReference type="InterPro" id="IPR050412">
    <property type="entry name" value="Ig-like_Receptors_ImmuneReg"/>
</dbReference>
<name>A0A8J6G4Y8_MICOH</name>
<dbReference type="GO" id="GO:0002764">
    <property type="term" value="P:immune response-regulating signaling pathway"/>
    <property type="evidence" value="ECO:0007669"/>
    <property type="project" value="TreeGrafter"/>
</dbReference>
<keyword evidence="2" id="KW-1015">Disulfide bond</keyword>
<keyword evidence="4" id="KW-0393">Immunoglobulin domain</keyword>
<feature type="compositionally biased region" description="Basic and acidic residues" evidence="5">
    <location>
        <begin position="204"/>
        <end position="214"/>
    </location>
</feature>
<evidence type="ECO:0000313" key="8">
    <source>
        <dbReference type="Proteomes" id="UP000710432"/>
    </source>
</evidence>
<dbReference type="PANTHER" id="PTHR11738">
    <property type="entry name" value="MHC CLASS I NK CELL RECEPTOR"/>
    <property type="match status" value="1"/>
</dbReference>
<dbReference type="InterPro" id="IPR013151">
    <property type="entry name" value="Immunoglobulin_dom"/>
</dbReference>
<dbReference type="EMBL" id="JAATJU010025582">
    <property type="protein sequence ID" value="KAH0503403.1"/>
    <property type="molecule type" value="Genomic_DNA"/>
</dbReference>
<dbReference type="GO" id="GO:0005886">
    <property type="term" value="C:plasma membrane"/>
    <property type="evidence" value="ECO:0007669"/>
    <property type="project" value="TreeGrafter"/>
</dbReference>
<protein>
    <submittedName>
        <fullName evidence="7">Killer cell immunoglobulin-like receptor 3DL3</fullName>
    </submittedName>
</protein>
<comment type="caution">
    <text evidence="7">The sequence shown here is derived from an EMBL/GenBank/DDBJ whole genome shotgun (WGS) entry which is preliminary data.</text>
</comment>
<dbReference type="InterPro" id="IPR003599">
    <property type="entry name" value="Ig_sub"/>
</dbReference>
<proteinExistence type="predicted"/>
<organism evidence="7 8">
    <name type="scientific">Microtus ochrogaster</name>
    <name type="common">Prairie vole</name>
    <dbReference type="NCBI Taxonomy" id="79684"/>
    <lineage>
        <taxon>Eukaryota</taxon>
        <taxon>Metazoa</taxon>
        <taxon>Chordata</taxon>
        <taxon>Craniata</taxon>
        <taxon>Vertebrata</taxon>
        <taxon>Euteleostomi</taxon>
        <taxon>Mammalia</taxon>
        <taxon>Eutheria</taxon>
        <taxon>Euarchontoglires</taxon>
        <taxon>Glires</taxon>
        <taxon>Rodentia</taxon>
        <taxon>Myomorpha</taxon>
        <taxon>Muroidea</taxon>
        <taxon>Cricetidae</taxon>
        <taxon>Arvicolinae</taxon>
        <taxon>Microtus</taxon>
    </lineage>
</organism>
<feature type="non-terminal residue" evidence="7">
    <location>
        <position position="1"/>
    </location>
</feature>
<evidence type="ECO:0000256" key="5">
    <source>
        <dbReference type="SAM" id="MobiDB-lite"/>
    </source>
</evidence>
<reference evidence="7" key="1">
    <citation type="submission" date="2020-03" db="EMBL/GenBank/DDBJ databases">
        <title>Studies in the Genomics of Life Span.</title>
        <authorList>
            <person name="Glass D."/>
        </authorList>
    </citation>
    <scope>NUCLEOTIDE SEQUENCE</scope>
    <source>
        <strain evidence="7">LTLLF</strain>
        <tissue evidence="7">Muscle</tissue>
    </source>
</reference>
<sequence length="214" mass="23753">SAWPSPIVHVGEHVVLHCQSEFGLEMFSLFKEHRGHILQMQNLKSQQSFLIGPVTTAHAGIYRCQGFYSKFPYGSSALSDSLVIVVTGIYRKPSLLALPAPLVKPGGTVTLKCSSEIVFETFILVLHRKGLREDPLYLVGEPYDGGVQANISIAPVKTVHTGTYRCYGSVSHQPYEWSDPSDSLDIKITGERKRAEHKQRIKTGRKENMTRGDG</sequence>
<dbReference type="InterPro" id="IPR013783">
    <property type="entry name" value="Ig-like_fold"/>
</dbReference>
<gene>
    <name evidence="7" type="ORF">LTLLF_189505</name>
</gene>
<dbReference type="FunFam" id="2.60.40.10:FF:000049">
    <property type="entry name" value="Leukocyte immunoglobulin-like receptor subfamily B member 1"/>
    <property type="match status" value="2"/>
</dbReference>
<keyword evidence="3" id="KW-0325">Glycoprotein</keyword>
<evidence type="ECO:0000256" key="1">
    <source>
        <dbReference type="ARBA" id="ARBA00022729"/>
    </source>
</evidence>
<accession>A0A8J6G4Y8</accession>
<dbReference type="Gene3D" id="2.60.40.10">
    <property type="entry name" value="Immunoglobulins"/>
    <property type="match status" value="2"/>
</dbReference>
<feature type="region of interest" description="Disordered" evidence="5">
    <location>
        <begin position="189"/>
        <end position="214"/>
    </location>
</feature>
<evidence type="ECO:0000256" key="2">
    <source>
        <dbReference type="ARBA" id="ARBA00023157"/>
    </source>
</evidence>
<dbReference type="SMART" id="SM00409">
    <property type="entry name" value="IG"/>
    <property type="match status" value="2"/>
</dbReference>
<dbReference type="Pfam" id="PF00047">
    <property type="entry name" value="ig"/>
    <property type="match status" value="2"/>
</dbReference>
<evidence type="ECO:0000313" key="7">
    <source>
        <dbReference type="EMBL" id="KAH0503403.1"/>
    </source>
</evidence>
<dbReference type="PANTHER" id="PTHR11738:SF113">
    <property type="entry name" value="KILLER CELL IMMUNOGLOBULIN-LIKE RECEPTOR 2DL4"/>
    <property type="match status" value="1"/>
</dbReference>
<feature type="domain" description="Immunoglobulin" evidence="6">
    <location>
        <begin position="3"/>
        <end position="86"/>
    </location>
</feature>
<dbReference type="AlphaFoldDB" id="A0A8J6G4Y8"/>